<evidence type="ECO:0000313" key="2">
    <source>
        <dbReference type="EMBL" id="AOM63380.1"/>
    </source>
</evidence>
<organismHost>
    <name type="scientific">Heterosigma akashiwo</name>
    <name type="common">Chromophytic alga</name>
    <name type="synonym">Heterosigma carterae</name>
    <dbReference type="NCBI Taxonomy" id="2829"/>
</organismHost>
<reference evidence="2 3" key="1">
    <citation type="submission" date="2016-03" db="EMBL/GenBank/DDBJ databases">
        <title>Genome sequences of a Phycodnavirus, Heterosigma akashiwo virus strain 53.</title>
        <authorList>
            <person name="Ueki S."/>
            <person name="Ogura Y."/>
            <person name="Hayashi T."/>
        </authorList>
    </citation>
    <scope>NUCLEOTIDE SEQUENCE [LARGE SCALE GENOMIC DNA]</scope>
    <source>
        <strain evidence="2">HaV53</strain>
    </source>
</reference>
<dbReference type="RefSeq" id="YP_009507446.1">
    <property type="nucleotide sequence ID" value="NC_038553.1"/>
</dbReference>
<organism evidence="2 3">
    <name type="scientific">Heterosigma akashiwo virus 01</name>
    <name type="common">HaV01</name>
    <dbReference type="NCBI Taxonomy" id="97195"/>
    <lineage>
        <taxon>Viruses</taxon>
        <taxon>Varidnaviria</taxon>
        <taxon>Bamfordvirae</taxon>
        <taxon>Nucleocytoviricota</taxon>
        <taxon>Megaviricetes</taxon>
        <taxon>Algavirales</taxon>
        <taxon>Phycodnaviridae</taxon>
        <taxon>Raphidovirus</taxon>
        <taxon>Raphidovirus japonicum</taxon>
    </lineage>
</organism>
<feature type="domain" description="Protein kinase" evidence="1">
    <location>
        <begin position="26"/>
        <end position="307"/>
    </location>
</feature>
<dbReference type="KEGG" id="vg:37618430"/>
<dbReference type="PROSITE" id="PS50011">
    <property type="entry name" value="PROTEIN_KINASE_DOM"/>
    <property type="match status" value="1"/>
</dbReference>
<dbReference type="GO" id="GO:0035556">
    <property type="term" value="P:intracellular signal transduction"/>
    <property type="evidence" value="ECO:0007669"/>
    <property type="project" value="TreeGrafter"/>
</dbReference>
<protein>
    <recommendedName>
        <fullName evidence="1">Protein kinase domain-containing protein</fullName>
    </recommendedName>
</protein>
<accession>A0A1C9C516</accession>
<gene>
    <name evidence="2" type="primary">HaV53_ORF49</name>
</gene>
<dbReference type="PANTHER" id="PTHR24419">
    <property type="entry name" value="INTERLEUKIN-1 RECEPTOR-ASSOCIATED KINASE"/>
    <property type="match status" value="1"/>
</dbReference>
<dbReference type="EMBL" id="KX008963">
    <property type="protein sequence ID" value="AOM63380.1"/>
    <property type="molecule type" value="Genomic_DNA"/>
</dbReference>
<evidence type="ECO:0000259" key="1">
    <source>
        <dbReference type="PROSITE" id="PS50011"/>
    </source>
</evidence>
<dbReference type="Proteomes" id="UP000232488">
    <property type="component" value="Segment"/>
</dbReference>
<dbReference type="Gene3D" id="1.10.510.10">
    <property type="entry name" value="Transferase(Phosphotransferase) domain 1"/>
    <property type="match status" value="1"/>
</dbReference>
<dbReference type="GO" id="GO:0072354">
    <property type="term" value="F:histone H3T3 kinase activity"/>
    <property type="evidence" value="ECO:0007669"/>
    <property type="project" value="TreeGrafter"/>
</dbReference>
<dbReference type="InterPro" id="IPR000719">
    <property type="entry name" value="Prot_kinase_dom"/>
</dbReference>
<sequence>MLKKKFVKFKNCKIFIYNEKKKDKLFQYLDEIFKKALKKVGAESSNAYAMIVDGYVNKKYIVKIPRKNNGKVDSLLYEYITGMDIRKNILNEIPNFNKVYGYMSMEYPLDMIKTNVTNKSPKEFIILERIFSGKTLYDLFDEYSGCKIEDTPVIKSIIMQVMAALQYAQENIEFVHYDLHLNNIIIDDCYYNKKFIEYKLKKAGNNKKIRIHVIDNIVPIIIDFGRSRTKRSSEFLKKFTDLYKTSYKFLESHKIDIRKFDKMCDVKRFCTITKKYFPDFDINLNKVKCPYDVILYFKNNEFKDSCI</sequence>
<keyword evidence="3" id="KW-1185">Reference proteome</keyword>
<dbReference type="SUPFAM" id="SSF56112">
    <property type="entry name" value="Protein kinase-like (PK-like)"/>
    <property type="match status" value="1"/>
</dbReference>
<evidence type="ECO:0000313" key="3">
    <source>
        <dbReference type="Proteomes" id="UP000232488"/>
    </source>
</evidence>
<dbReference type="GO" id="GO:0005524">
    <property type="term" value="F:ATP binding"/>
    <property type="evidence" value="ECO:0007669"/>
    <property type="project" value="InterPro"/>
</dbReference>
<dbReference type="GeneID" id="37618430"/>
<dbReference type="OrthoDB" id="5282at10239"/>
<name>A0A1C9C516_HAV01</name>
<dbReference type="InterPro" id="IPR011009">
    <property type="entry name" value="Kinase-like_dom_sf"/>
</dbReference>
<proteinExistence type="predicted"/>
<dbReference type="PANTHER" id="PTHR24419:SF18">
    <property type="entry name" value="SERINE_THREONINE-PROTEIN KINASE HASPIN"/>
    <property type="match status" value="1"/>
</dbReference>